<dbReference type="EMBL" id="LVJN01000021">
    <property type="protein sequence ID" value="OSM00023.1"/>
    <property type="molecule type" value="Genomic_DNA"/>
</dbReference>
<proteinExistence type="predicted"/>
<name>A0A1Y2JZU3_9PROT</name>
<protein>
    <submittedName>
        <fullName evidence="1">Uncharacterized protein</fullName>
    </submittedName>
</protein>
<comment type="caution">
    <text evidence="1">The sequence shown here is derived from an EMBL/GenBank/DDBJ whole genome shotgun (WGS) entry which is preliminary data.</text>
</comment>
<dbReference type="Gene3D" id="1.25.40.10">
    <property type="entry name" value="Tetratricopeptide repeat domain"/>
    <property type="match status" value="1"/>
</dbReference>
<dbReference type="InterPro" id="IPR011990">
    <property type="entry name" value="TPR-like_helical_dom_sf"/>
</dbReference>
<sequence>MMEWAKEQANWDAIVSQAVGGNAMAQAAVGHCYLTGKLGDKSCDIAYNNGVAYYEKAYHGGQNWVLNPLVTALVQGPAGSSFVGLRSAPMKQICALAAPVQQRNIPQLLEGANRGLMGLCFLKGIGVETDKNYGVNLLDSAAKEGSIVSAHILDDIFRRSRYGVAINVERADFYQELAKKNALAMQSTATN</sequence>
<evidence type="ECO:0000313" key="1">
    <source>
        <dbReference type="EMBL" id="OSM00023.1"/>
    </source>
</evidence>
<dbReference type="AlphaFoldDB" id="A0A1Y2JZU3"/>
<dbReference type="InterPro" id="IPR006597">
    <property type="entry name" value="Sel1-like"/>
</dbReference>
<reference evidence="1 2" key="1">
    <citation type="journal article" date="2016" name="BMC Genomics">
        <title>Combined genomic and structural analyses of a cultured magnetotactic bacterium reveals its niche adaptation to a dynamic environment.</title>
        <authorList>
            <person name="Araujo A.C."/>
            <person name="Morillo V."/>
            <person name="Cypriano J."/>
            <person name="Teixeira L.C."/>
            <person name="Leao P."/>
            <person name="Lyra S."/>
            <person name="Almeida L.G."/>
            <person name="Bazylinski D.A."/>
            <person name="Vasconcellos A.T."/>
            <person name="Abreu F."/>
            <person name="Lins U."/>
        </authorList>
    </citation>
    <scope>NUCLEOTIDE SEQUENCE [LARGE SCALE GENOMIC DNA]</scope>
    <source>
        <strain evidence="1 2">IT-1</strain>
    </source>
</reference>
<evidence type="ECO:0000313" key="2">
    <source>
        <dbReference type="Proteomes" id="UP000194003"/>
    </source>
</evidence>
<organism evidence="1 2">
    <name type="scientific">Magnetofaba australis IT-1</name>
    <dbReference type="NCBI Taxonomy" id="1434232"/>
    <lineage>
        <taxon>Bacteria</taxon>
        <taxon>Pseudomonadati</taxon>
        <taxon>Pseudomonadota</taxon>
        <taxon>Magnetococcia</taxon>
        <taxon>Magnetococcales</taxon>
        <taxon>Magnetococcaceae</taxon>
        <taxon>Magnetofaba</taxon>
    </lineage>
</organism>
<keyword evidence="2" id="KW-1185">Reference proteome</keyword>
<dbReference type="Pfam" id="PF08238">
    <property type="entry name" value="Sel1"/>
    <property type="match status" value="2"/>
</dbReference>
<gene>
    <name evidence="1" type="ORF">MAIT1_00429</name>
</gene>
<dbReference type="Proteomes" id="UP000194003">
    <property type="component" value="Unassembled WGS sequence"/>
</dbReference>
<accession>A0A1Y2JZU3</accession>
<dbReference type="STRING" id="1434232.MAIT1_00429"/>